<dbReference type="AlphaFoldDB" id="A0A7K1U6F6"/>
<protein>
    <recommendedName>
        <fullName evidence="2">DUF6268 domain-containing protein</fullName>
    </recommendedName>
</protein>
<keyword evidence="1" id="KW-0732">Signal</keyword>
<evidence type="ECO:0000313" key="4">
    <source>
        <dbReference type="Proteomes" id="UP000461730"/>
    </source>
</evidence>
<evidence type="ECO:0000256" key="1">
    <source>
        <dbReference type="SAM" id="SignalP"/>
    </source>
</evidence>
<feature type="chain" id="PRO_5029754459" description="DUF6268 domain-containing protein" evidence="1">
    <location>
        <begin position="19"/>
        <end position="317"/>
    </location>
</feature>
<evidence type="ECO:0000313" key="3">
    <source>
        <dbReference type="EMBL" id="MVT09555.1"/>
    </source>
</evidence>
<dbReference type="Proteomes" id="UP000461730">
    <property type="component" value="Unassembled WGS sequence"/>
</dbReference>
<proteinExistence type="predicted"/>
<dbReference type="RefSeq" id="WP_157307003.1">
    <property type="nucleotide sequence ID" value="NZ_WRXN01000006.1"/>
</dbReference>
<reference evidence="3 4" key="1">
    <citation type="submission" date="2019-12" db="EMBL/GenBank/DDBJ databases">
        <title>Chitinophaga sp. strain ysch24 (GDMCC 1.1355), whole genome shotgun sequence.</title>
        <authorList>
            <person name="Zhang X."/>
        </authorList>
    </citation>
    <scope>NUCLEOTIDE SEQUENCE [LARGE SCALE GENOMIC DNA]</scope>
    <source>
        <strain evidence="4">ysch24</strain>
    </source>
</reference>
<dbReference type="EMBL" id="WRXN01000006">
    <property type="protein sequence ID" value="MVT09555.1"/>
    <property type="molecule type" value="Genomic_DNA"/>
</dbReference>
<keyword evidence="4" id="KW-1185">Reference proteome</keyword>
<gene>
    <name evidence="3" type="ORF">GO493_14900</name>
</gene>
<feature type="signal peptide" evidence="1">
    <location>
        <begin position="1"/>
        <end position="18"/>
    </location>
</feature>
<organism evidence="3 4">
    <name type="scientific">Chitinophaga tropicalis</name>
    <dbReference type="NCBI Taxonomy" id="2683588"/>
    <lineage>
        <taxon>Bacteria</taxon>
        <taxon>Pseudomonadati</taxon>
        <taxon>Bacteroidota</taxon>
        <taxon>Chitinophagia</taxon>
        <taxon>Chitinophagales</taxon>
        <taxon>Chitinophagaceae</taxon>
        <taxon>Chitinophaga</taxon>
    </lineage>
</organism>
<accession>A0A7K1U6F6</accession>
<dbReference type="InterPro" id="IPR046235">
    <property type="entry name" value="DUF6268"/>
</dbReference>
<feature type="domain" description="DUF6268" evidence="2">
    <location>
        <begin position="103"/>
        <end position="292"/>
    </location>
</feature>
<name>A0A7K1U6F6_9BACT</name>
<sequence length="317" mass="35731">MKYSIIPLLLLASAKLSAQGKVNMNDSLRAEKKQPIATAPPLMGRVNVNYMLAPVDAGTSTFAVSQLTVDEISPLYRLTKKRSPHPLMLRFGLRYQGLFLANEKAIDGDNFHSVSIPLMLTYVASRNTSITAILNGGIASDFRKDVTSDDLIYVAGVRFGFRQTKRFRLGVTLVYSDTYVGRTLIPMPDFDWTISSRWKLEAFMPTRLALKYKLNKTQTLALVQGLNTASYRLNDSTKTGKYLQFQQVSGGLMYELNIGRHWTFNLMGGYAFSQKLQTFNNDQKISFNSLATMKDRIKLVSYEKSSPMFQATLSFKF</sequence>
<dbReference type="Pfam" id="PF19783">
    <property type="entry name" value="DUF6268"/>
    <property type="match status" value="1"/>
</dbReference>
<comment type="caution">
    <text evidence="3">The sequence shown here is derived from an EMBL/GenBank/DDBJ whole genome shotgun (WGS) entry which is preliminary data.</text>
</comment>
<evidence type="ECO:0000259" key="2">
    <source>
        <dbReference type="Pfam" id="PF19783"/>
    </source>
</evidence>